<dbReference type="PANTHER" id="PTHR30565:SF9">
    <property type="entry name" value="PROTEIN YCIF"/>
    <property type="match status" value="1"/>
</dbReference>
<name>A0A7W9FFK8_9CAUL</name>
<dbReference type="InterPro" id="IPR012347">
    <property type="entry name" value="Ferritin-like"/>
</dbReference>
<dbReference type="InterPro" id="IPR010287">
    <property type="entry name" value="DUF892_YciF-like"/>
</dbReference>
<evidence type="ECO:0000313" key="3">
    <source>
        <dbReference type="Proteomes" id="UP000545037"/>
    </source>
</evidence>
<dbReference type="Proteomes" id="UP000545037">
    <property type="component" value="Unassembled WGS sequence"/>
</dbReference>
<dbReference type="Pfam" id="PF05974">
    <property type="entry name" value="DUF892"/>
    <property type="match status" value="1"/>
</dbReference>
<accession>A0A7W9FFK8</accession>
<sequence>MKSLADLYDHMLRDVYHAEKQVLKQLPKWTRAVTDADLKSLLEAEKAGVATRIETLEAGFEALDKRPRGIPCEAMIGLVEEASEVLEDAEEEAINAGVLAAYQAIKHYEITRFGTLGAWANRLGDLTIAARFGKTVEEAKALDERMSELAEREINPDADLGDGAEQPTSAKGETKKTPARPASTTSGKPKAATKR</sequence>
<protein>
    <submittedName>
        <fullName evidence="2">Ferritin-like metal-binding protein YciE</fullName>
    </submittedName>
</protein>
<gene>
    <name evidence="2" type="ORF">GGR13_003224</name>
</gene>
<dbReference type="InterPro" id="IPR047114">
    <property type="entry name" value="YciF"/>
</dbReference>
<organism evidence="2 3">
    <name type="scientific">Brevundimonas variabilis</name>
    <dbReference type="NCBI Taxonomy" id="74312"/>
    <lineage>
        <taxon>Bacteria</taxon>
        <taxon>Pseudomonadati</taxon>
        <taxon>Pseudomonadota</taxon>
        <taxon>Alphaproteobacteria</taxon>
        <taxon>Caulobacterales</taxon>
        <taxon>Caulobacteraceae</taxon>
        <taxon>Brevundimonas</taxon>
    </lineage>
</organism>
<dbReference type="SUPFAM" id="SSF47240">
    <property type="entry name" value="Ferritin-like"/>
    <property type="match status" value="1"/>
</dbReference>
<keyword evidence="3" id="KW-1185">Reference proteome</keyword>
<reference evidence="2 3" key="1">
    <citation type="submission" date="2020-08" db="EMBL/GenBank/DDBJ databases">
        <title>Genomic Encyclopedia of Type Strains, Phase IV (KMG-IV): sequencing the most valuable type-strain genomes for metagenomic binning, comparative biology and taxonomic classification.</title>
        <authorList>
            <person name="Goeker M."/>
        </authorList>
    </citation>
    <scope>NUCLEOTIDE SEQUENCE [LARGE SCALE GENOMIC DNA]</scope>
    <source>
        <strain evidence="2 3">DSM 4737</strain>
    </source>
</reference>
<evidence type="ECO:0000313" key="2">
    <source>
        <dbReference type="EMBL" id="MBB5747596.1"/>
    </source>
</evidence>
<feature type="region of interest" description="Disordered" evidence="1">
    <location>
        <begin position="147"/>
        <end position="195"/>
    </location>
</feature>
<proteinExistence type="predicted"/>
<dbReference type="Gene3D" id="1.20.1260.10">
    <property type="match status" value="1"/>
</dbReference>
<dbReference type="AlphaFoldDB" id="A0A7W9FFK8"/>
<dbReference type="RefSeq" id="WP_183214581.1">
    <property type="nucleotide sequence ID" value="NZ_JACHOR010000006.1"/>
</dbReference>
<dbReference type="EMBL" id="JACHOR010000006">
    <property type="protein sequence ID" value="MBB5747596.1"/>
    <property type="molecule type" value="Genomic_DNA"/>
</dbReference>
<evidence type="ECO:0000256" key="1">
    <source>
        <dbReference type="SAM" id="MobiDB-lite"/>
    </source>
</evidence>
<dbReference type="InterPro" id="IPR009078">
    <property type="entry name" value="Ferritin-like_SF"/>
</dbReference>
<comment type="caution">
    <text evidence="2">The sequence shown here is derived from an EMBL/GenBank/DDBJ whole genome shotgun (WGS) entry which is preliminary data.</text>
</comment>
<dbReference type="PANTHER" id="PTHR30565">
    <property type="entry name" value="PROTEIN YCIF"/>
    <property type="match status" value="1"/>
</dbReference>